<dbReference type="InterPro" id="IPR013976">
    <property type="entry name" value="HDOD"/>
</dbReference>
<evidence type="ECO:0000259" key="1">
    <source>
        <dbReference type="PROSITE" id="PS50883"/>
    </source>
</evidence>
<dbReference type="Proteomes" id="UP000218676">
    <property type="component" value="Chromosome 1"/>
</dbReference>
<dbReference type="EMBL" id="AP018045">
    <property type="protein sequence ID" value="BAX52498.1"/>
    <property type="molecule type" value="Genomic_DNA"/>
</dbReference>
<dbReference type="InterPro" id="IPR035919">
    <property type="entry name" value="EAL_sf"/>
</dbReference>
<name>A0A1Q9H611_PHODP</name>
<reference evidence="4 6" key="3">
    <citation type="submission" date="2020-09" db="EMBL/GenBank/DDBJ databases">
        <title>Complete, closed and curated genome sequences of Photobacterium damselae subsp. piscicida isolates from Australia indicate localised evolution and additional plasmid-borne pathogenicity mechanisms.</title>
        <authorList>
            <person name="Baseggio L."/>
            <person name="Silayeva O."/>
            <person name="Buller N."/>
            <person name="Landos M."/>
            <person name="Engelstaedter J."/>
            <person name="Barnes A.C."/>
        </authorList>
    </citation>
    <scope>NUCLEOTIDE SEQUENCE [LARGE SCALE GENOMIC DNA]</scope>
    <source>
        <strain evidence="4 6">AS-16-0540-1</strain>
    </source>
</reference>
<dbReference type="InterPro" id="IPR014408">
    <property type="entry name" value="dGMP_Pdiesterase_EAL/HD-GYP"/>
</dbReference>
<feature type="domain" description="EAL" evidence="1">
    <location>
        <begin position="1"/>
        <end position="206"/>
    </location>
</feature>
<dbReference type="SUPFAM" id="SSF141868">
    <property type="entry name" value="EAL domain-like"/>
    <property type="match status" value="1"/>
</dbReference>
<dbReference type="SUPFAM" id="SSF109604">
    <property type="entry name" value="HD-domain/PDEase-like"/>
    <property type="match status" value="1"/>
</dbReference>
<proteinExistence type="predicted"/>
<reference evidence="5" key="2">
    <citation type="submission" date="2017-05" db="EMBL/GenBank/DDBJ databases">
        <title>Whole genome sequence of fish pathogenic bacteria, Photobacterium damselae subsp. piscicida, strain 91-197, isolated from hybrid striped bass (Morone sp.) in USA.</title>
        <authorList>
            <person name="Teru Y."/>
            <person name="Hikima J."/>
            <person name="Kono T."/>
            <person name="Sakai M."/>
            <person name="Takano T."/>
            <person name="Hawke J.P."/>
            <person name="Takeyama H."/>
            <person name="Aoki T."/>
        </authorList>
    </citation>
    <scope>NUCLEOTIDE SEQUENCE [LARGE SCALE GENOMIC DNA]</scope>
    <source>
        <strain evidence="5">91-197</strain>
    </source>
</reference>
<dbReference type="RefSeq" id="WP_044176055.1">
    <property type="nucleotide sequence ID" value="NZ_AP018045.1"/>
</dbReference>
<organism evidence="4 6">
    <name type="scientific">Photobacterium damsela subsp. piscicida</name>
    <name type="common">Pasteurella piscicida</name>
    <dbReference type="NCBI Taxonomy" id="38294"/>
    <lineage>
        <taxon>Bacteria</taxon>
        <taxon>Pseudomonadati</taxon>
        <taxon>Pseudomonadota</taxon>
        <taxon>Gammaproteobacteria</taxon>
        <taxon>Vibrionales</taxon>
        <taxon>Vibrionaceae</taxon>
        <taxon>Photobacterium</taxon>
    </lineage>
</organism>
<dbReference type="PROSITE" id="PS50883">
    <property type="entry name" value="EAL"/>
    <property type="match status" value="1"/>
</dbReference>
<dbReference type="Gene3D" id="3.20.20.450">
    <property type="entry name" value="EAL domain"/>
    <property type="match status" value="1"/>
</dbReference>
<reference evidence="3" key="1">
    <citation type="journal article" date="2017" name="Genome Announc.">
        <title>Whole-Genome Sequence of Photobacterium damselae subsp. piscicida Strain 91-197, Isolated from Hybrid Striped Bass (Morone sp.) in the United States.</title>
        <authorList>
            <person name="Teru Y."/>
            <person name="Hikima J."/>
            <person name="Kono T."/>
            <person name="Sakai M."/>
            <person name="Takano T."/>
            <person name="Hawke J.P."/>
            <person name="Takeyama H."/>
            <person name="Aoki T."/>
        </authorList>
    </citation>
    <scope>NUCLEOTIDE SEQUENCE</scope>
    <source>
        <strain evidence="3">91-197</strain>
    </source>
</reference>
<evidence type="ECO:0000313" key="4">
    <source>
        <dbReference type="EMBL" id="QOD55708.1"/>
    </source>
</evidence>
<evidence type="ECO:0000313" key="5">
    <source>
        <dbReference type="Proteomes" id="UP000218676"/>
    </source>
</evidence>
<dbReference type="PANTHER" id="PTHR33525:SF4">
    <property type="entry name" value="CYCLIC DI-GMP PHOSPHODIESTERASE CDGJ"/>
    <property type="match status" value="1"/>
</dbReference>
<dbReference type="PIRSF" id="PIRSF003180">
    <property type="entry name" value="DiGMPpdiest_YuxH"/>
    <property type="match status" value="1"/>
</dbReference>
<protein>
    <submittedName>
        <fullName evidence="3">EAL domain protein</fullName>
    </submittedName>
    <submittedName>
        <fullName evidence="4">HDOD domain-containing protein</fullName>
    </submittedName>
</protein>
<dbReference type="Pfam" id="PF00563">
    <property type="entry name" value="EAL"/>
    <property type="match status" value="1"/>
</dbReference>
<gene>
    <name evidence="4" type="ORF">IC627_10270</name>
    <name evidence="3" type="ORF">PDPUS_1_01124</name>
</gene>
<evidence type="ECO:0000313" key="3">
    <source>
        <dbReference type="EMBL" id="BAX52498.1"/>
    </source>
</evidence>
<evidence type="ECO:0000313" key="6">
    <source>
        <dbReference type="Proteomes" id="UP000516656"/>
    </source>
</evidence>
<dbReference type="Gene3D" id="1.10.3210.10">
    <property type="entry name" value="Hypothetical protein af1432"/>
    <property type="match status" value="1"/>
</dbReference>
<dbReference type="EMBL" id="CP061854">
    <property type="protein sequence ID" value="QOD55708.1"/>
    <property type="molecule type" value="Genomic_DNA"/>
</dbReference>
<dbReference type="PANTHER" id="PTHR33525">
    <property type="match status" value="1"/>
</dbReference>
<dbReference type="AlphaFoldDB" id="A0A1Q9H611"/>
<accession>A0A1Q9H611</accession>
<dbReference type="Proteomes" id="UP000516656">
    <property type="component" value="Chromosome 1"/>
</dbReference>
<feature type="domain" description="HDOD" evidence="2">
    <location>
        <begin position="200"/>
        <end position="387"/>
    </location>
</feature>
<evidence type="ECO:0000259" key="2">
    <source>
        <dbReference type="PROSITE" id="PS51833"/>
    </source>
</evidence>
<sequence length="411" mass="47208">MFSYIARQPILNAERKTVGYELLFRDGPQNSYPNVDEEQATNQLLNDNFFSLAGPVHITSGKRAFVNFPYDSLIKGTPLLFAKQSFVIEILESCQPTNELFYAVINLYKKGYTLALDDFMPSEAWNRFLPYIHIIKFDIRVLPIAKAARFIEHYKKRTNIRFLAEKVETYEEFIAAKDAGFELFQGYFFSKPEMLQRKSLKPSALTAVRLLKEICVDEVNYDKVEEIIATDVSLSYKLLRHVNMMTSNRAKAIASFKQALVYLGEEKLRRFITFVVTSHALQAKPQALHNLSLQRAHFCESLSKLVNNNIDGNQAFLTGLFSLLDSLLDQPLTDLVNNLPLTQDVKDALIERTGQLGDILQLAEAFDNAQWDTVNYYNRFLGLKEESIAELYLESVQWATTFEKNWQQAND</sequence>
<dbReference type="PROSITE" id="PS51833">
    <property type="entry name" value="HDOD"/>
    <property type="match status" value="1"/>
</dbReference>
<dbReference type="InterPro" id="IPR001633">
    <property type="entry name" value="EAL_dom"/>
</dbReference>
<dbReference type="InterPro" id="IPR052340">
    <property type="entry name" value="RNase_Y/CdgJ"/>
</dbReference>
<dbReference type="Pfam" id="PF08668">
    <property type="entry name" value="HDOD"/>
    <property type="match status" value="1"/>
</dbReference>